<dbReference type="CDD" id="cd00564">
    <property type="entry name" value="TMP_TenI"/>
    <property type="match status" value="1"/>
</dbReference>
<dbReference type="SUPFAM" id="SSF51391">
    <property type="entry name" value="Thiamin phosphate synthase"/>
    <property type="match status" value="1"/>
</dbReference>
<evidence type="ECO:0000313" key="4">
    <source>
        <dbReference type="EMBL" id="BDY12321.1"/>
    </source>
</evidence>
<evidence type="ECO:0000259" key="3">
    <source>
        <dbReference type="Pfam" id="PF02581"/>
    </source>
</evidence>
<evidence type="ECO:0000256" key="2">
    <source>
        <dbReference type="ARBA" id="ARBA00022977"/>
    </source>
</evidence>
<evidence type="ECO:0000256" key="1">
    <source>
        <dbReference type="ARBA" id="ARBA00004948"/>
    </source>
</evidence>
<reference evidence="4 5" key="1">
    <citation type="submission" date="2023-03" db="EMBL/GenBank/DDBJ databases">
        <title>Description of Hydrogenimonas sp. ISO32.</title>
        <authorList>
            <person name="Mino S."/>
            <person name="Fukazawa S."/>
            <person name="Sawabe T."/>
        </authorList>
    </citation>
    <scope>NUCLEOTIDE SEQUENCE [LARGE SCALE GENOMIC DNA]</scope>
    <source>
        <strain evidence="4 5">ISO32</strain>
    </source>
</reference>
<dbReference type="Proteomes" id="UP001321445">
    <property type="component" value="Chromosome"/>
</dbReference>
<accession>A0ABN6WTB8</accession>
<dbReference type="InterPro" id="IPR036206">
    <property type="entry name" value="ThiamineP_synth_sf"/>
</dbReference>
<dbReference type="InterPro" id="IPR022998">
    <property type="entry name" value="ThiamineP_synth_TenI"/>
</dbReference>
<sequence>MRVYALLDESSLQAHGWSVERFVRRAIAAGADIIQYRNKSGDIGSIEKRLRTIASLFDGRLIVNDHPELAYLCEGVHIGQEDLRRYGANPKEAVATLREILGQNRWIGLSTHNEEEIATANRLELDYIGLGACRTTSTKSDANVLGCEKISEMAASSRHPVAAIGGVRLDDYLPNVTWLVVGSALYED</sequence>
<comment type="pathway">
    <text evidence="1">Cofactor biosynthesis; thiamine diphosphate biosynthesis.</text>
</comment>
<evidence type="ECO:0000313" key="5">
    <source>
        <dbReference type="Proteomes" id="UP001321445"/>
    </source>
</evidence>
<feature type="domain" description="Thiamine phosphate synthase/TenI" evidence="3">
    <location>
        <begin position="17"/>
        <end position="171"/>
    </location>
</feature>
<proteinExistence type="predicted"/>
<keyword evidence="5" id="KW-1185">Reference proteome</keyword>
<dbReference type="PANTHER" id="PTHR20857">
    <property type="entry name" value="THIAMINE-PHOSPHATE PYROPHOSPHORYLASE"/>
    <property type="match status" value="1"/>
</dbReference>
<dbReference type="PANTHER" id="PTHR20857:SF15">
    <property type="entry name" value="THIAMINE-PHOSPHATE SYNTHASE"/>
    <property type="match status" value="1"/>
</dbReference>
<name>A0ABN6WTB8_9BACT</name>
<dbReference type="EMBL" id="AP027370">
    <property type="protein sequence ID" value="BDY12321.1"/>
    <property type="molecule type" value="Genomic_DNA"/>
</dbReference>
<dbReference type="Gene3D" id="3.20.20.70">
    <property type="entry name" value="Aldolase class I"/>
    <property type="match status" value="1"/>
</dbReference>
<dbReference type="InterPro" id="IPR013785">
    <property type="entry name" value="Aldolase_TIM"/>
</dbReference>
<gene>
    <name evidence="4" type="ORF">HCR_06330</name>
</gene>
<dbReference type="RefSeq" id="WP_286337524.1">
    <property type="nucleotide sequence ID" value="NZ_AP027370.1"/>
</dbReference>
<protein>
    <recommendedName>
        <fullName evidence="3">Thiamine phosphate synthase/TenI domain-containing protein</fullName>
    </recommendedName>
</protein>
<keyword evidence="2" id="KW-0784">Thiamine biosynthesis</keyword>
<dbReference type="Pfam" id="PF02581">
    <property type="entry name" value="TMP-TENI"/>
    <property type="match status" value="1"/>
</dbReference>
<organism evidence="4 5">
    <name type="scientific">Hydrogenimonas cancrithermarum</name>
    <dbReference type="NCBI Taxonomy" id="2993563"/>
    <lineage>
        <taxon>Bacteria</taxon>
        <taxon>Pseudomonadati</taxon>
        <taxon>Campylobacterota</taxon>
        <taxon>Epsilonproteobacteria</taxon>
        <taxon>Campylobacterales</taxon>
        <taxon>Hydrogenimonadaceae</taxon>
        <taxon>Hydrogenimonas</taxon>
    </lineage>
</organism>